<gene>
    <name evidence="2" type="ORF">CfE428DRAFT_2634</name>
</gene>
<evidence type="ECO:0000313" key="2">
    <source>
        <dbReference type="EMBL" id="EDY20045.1"/>
    </source>
</evidence>
<accession>B4D133</accession>
<proteinExistence type="predicted"/>
<sequence length="240" mass="26975">MGLMDFIKGELIEIIEWTDDSRDTLSYRWPDEDKNIKNGAQLIVRESQTVQFVYVGQFGDTFGPGKYTLTTDNIPVLTKLQGWKYGFGSPFKADVYYLNTRLFTGNKWGTSNPVMMRDADFGIVRARAFGTYDFHITDPKLFLKEVAGSDQHFRLDEFADTMRSRIVSLFSEALAQAKIPVLDVAARYQEVGAALLPLINPVVTSKYGLEMTTFVLENVSLPPEVEQAIDKRSSMAAVGT</sequence>
<dbReference type="AlphaFoldDB" id="B4D133"/>
<dbReference type="PANTHER" id="PTHR37826">
    <property type="entry name" value="FLOTILLIN BAND_7_5 DOMAIN PROTEIN"/>
    <property type="match status" value="1"/>
</dbReference>
<dbReference type="Gene3D" id="3.30.479.30">
    <property type="entry name" value="Band 7 domain"/>
    <property type="match status" value="1"/>
</dbReference>
<dbReference type="SUPFAM" id="SSF117892">
    <property type="entry name" value="Band 7/SPFH domain"/>
    <property type="match status" value="1"/>
</dbReference>
<dbReference type="InParanoid" id="B4D133"/>
<protein>
    <submittedName>
        <fullName evidence="2">DNA binding domain protein, excisionase family</fullName>
    </submittedName>
</protein>
<dbReference type="Proteomes" id="UP000005824">
    <property type="component" value="Unassembled WGS sequence"/>
</dbReference>
<dbReference type="CDD" id="cd03408">
    <property type="entry name" value="SPFH_like_u1"/>
    <property type="match status" value="1"/>
</dbReference>
<dbReference type="InterPro" id="IPR033880">
    <property type="entry name" value="SPFH_YdjI"/>
</dbReference>
<dbReference type="InterPro" id="IPR036013">
    <property type="entry name" value="Band_7/SPFH_dom_sf"/>
</dbReference>
<feature type="domain" description="SPFH" evidence="1">
    <location>
        <begin position="27"/>
        <end position="236"/>
    </location>
</feature>
<name>B4D133_9BACT</name>
<dbReference type="EMBL" id="ABVL01000006">
    <property type="protein sequence ID" value="EDY20045.1"/>
    <property type="molecule type" value="Genomic_DNA"/>
</dbReference>
<comment type="caution">
    <text evidence="2">The sequence shown here is derived from an EMBL/GenBank/DDBJ whole genome shotgun (WGS) entry which is preliminary data.</text>
</comment>
<dbReference type="STRING" id="497964.CfE428DRAFT_2634"/>
<evidence type="ECO:0000313" key="3">
    <source>
        <dbReference type="Proteomes" id="UP000005824"/>
    </source>
</evidence>
<organism evidence="2 3">
    <name type="scientific">Chthoniobacter flavus Ellin428</name>
    <dbReference type="NCBI Taxonomy" id="497964"/>
    <lineage>
        <taxon>Bacteria</taxon>
        <taxon>Pseudomonadati</taxon>
        <taxon>Verrucomicrobiota</taxon>
        <taxon>Spartobacteria</taxon>
        <taxon>Chthoniobacterales</taxon>
        <taxon>Chthoniobacteraceae</taxon>
        <taxon>Chthoniobacter</taxon>
    </lineage>
</organism>
<evidence type="ECO:0000259" key="1">
    <source>
        <dbReference type="Pfam" id="PF13421"/>
    </source>
</evidence>
<dbReference type="PANTHER" id="PTHR37826:SF2">
    <property type="entry name" value="ZINC-RIBBON DOMAIN-CONTAINING PROTEIN"/>
    <property type="match status" value="1"/>
</dbReference>
<dbReference type="eggNOG" id="COG4260">
    <property type="taxonomic scope" value="Bacteria"/>
</dbReference>
<reference evidence="2 3" key="1">
    <citation type="journal article" date="2011" name="J. Bacteriol.">
        <title>Genome sequence of Chthoniobacter flavus Ellin428, an aerobic heterotrophic soil bacterium.</title>
        <authorList>
            <person name="Kant R."/>
            <person name="van Passel M.W."/>
            <person name="Palva A."/>
            <person name="Lucas S."/>
            <person name="Lapidus A."/>
            <person name="Glavina Del Rio T."/>
            <person name="Dalin E."/>
            <person name="Tice H."/>
            <person name="Bruce D."/>
            <person name="Goodwin L."/>
            <person name="Pitluck S."/>
            <person name="Larimer F.W."/>
            <person name="Land M.L."/>
            <person name="Hauser L."/>
            <person name="Sangwan P."/>
            <person name="de Vos W.M."/>
            <person name="Janssen P.H."/>
            <person name="Smidt H."/>
        </authorList>
    </citation>
    <scope>NUCLEOTIDE SEQUENCE [LARGE SCALE GENOMIC DNA]</scope>
    <source>
        <strain evidence="2 3">Ellin428</strain>
    </source>
</reference>
<dbReference type="Pfam" id="PF13421">
    <property type="entry name" value="Band_7_1"/>
    <property type="match status" value="1"/>
</dbReference>
<keyword evidence="3" id="KW-1185">Reference proteome</keyword>